<evidence type="ECO:0000259" key="1">
    <source>
        <dbReference type="Pfam" id="PF14534"/>
    </source>
</evidence>
<proteinExistence type="predicted"/>
<sequence length="82" mass="9305">MSMTSNASLLSLLQAFETELHRPAVRGDAARLDALLHEDFREFGRSGSIYTKAHVLAQLPMEVPHALTVADRFDWMDFEKFP</sequence>
<dbReference type="Proteomes" id="UP000199517">
    <property type="component" value="Unassembled WGS sequence"/>
</dbReference>
<dbReference type="InterPro" id="IPR032710">
    <property type="entry name" value="NTF2-like_dom_sf"/>
</dbReference>
<dbReference type="Pfam" id="PF14534">
    <property type="entry name" value="DUF4440"/>
    <property type="match status" value="1"/>
</dbReference>
<organism evidence="2 3">
    <name type="scientific">Paracidovorax konjaci</name>
    <dbReference type="NCBI Taxonomy" id="32040"/>
    <lineage>
        <taxon>Bacteria</taxon>
        <taxon>Pseudomonadati</taxon>
        <taxon>Pseudomonadota</taxon>
        <taxon>Betaproteobacteria</taxon>
        <taxon>Burkholderiales</taxon>
        <taxon>Comamonadaceae</taxon>
        <taxon>Paracidovorax</taxon>
    </lineage>
</organism>
<dbReference type="SUPFAM" id="SSF54427">
    <property type="entry name" value="NTF2-like"/>
    <property type="match status" value="1"/>
</dbReference>
<dbReference type="AlphaFoldDB" id="A0A1I1Y4D4"/>
<evidence type="ECO:0000313" key="2">
    <source>
        <dbReference type="EMBL" id="SFE12953.1"/>
    </source>
</evidence>
<reference evidence="3" key="1">
    <citation type="submission" date="2016-10" db="EMBL/GenBank/DDBJ databases">
        <authorList>
            <person name="Varghese N."/>
            <person name="Submissions S."/>
        </authorList>
    </citation>
    <scope>NUCLEOTIDE SEQUENCE [LARGE SCALE GENOMIC DNA]</scope>
    <source>
        <strain evidence="3">DSM 7481</strain>
    </source>
</reference>
<dbReference type="RefSeq" id="WP_217644357.1">
    <property type="nucleotide sequence ID" value="NZ_FOMQ01000015.1"/>
</dbReference>
<accession>A0A1I1Y4D4</accession>
<gene>
    <name evidence="2" type="ORF">SAMN04489710_11549</name>
</gene>
<protein>
    <recommendedName>
        <fullName evidence="1">DUF4440 domain-containing protein</fullName>
    </recommendedName>
</protein>
<keyword evidence="3" id="KW-1185">Reference proteome</keyword>
<dbReference type="Gene3D" id="3.10.450.50">
    <property type="match status" value="1"/>
</dbReference>
<dbReference type="STRING" id="32040.SAMN04489710_11549"/>
<dbReference type="EMBL" id="FOMQ01000015">
    <property type="protein sequence ID" value="SFE12953.1"/>
    <property type="molecule type" value="Genomic_DNA"/>
</dbReference>
<name>A0A1I1Y4D4_9BURK</name>
<feature type="domain" description="DUF4440" evidence="1">
    <location>
        <begin position="13"/>
        <end position="61"/>
    </location>
</feature>
<dbReference type="InterPro" id="IPR027843">
    <property type="entry name" value="DUF4440"/>
</dbReference>
<evidence type="ECO:0000313" key="3">
    <source>
        <dbReference type="Proteomes" id="UP000199517"/>
    </source>
</evidence>